<feature type="compositionally biased region" description="Low complexity" evidence="1">
    <location>
        <begin position="445"/>
        <end position="455"/>
    </location>
</feature>
<sequence>MTDSVPKRPRQRRRRRVVAPGQKSAGRVELRSTDAVDLTTPEASAPSVDFPQVDMADPLLRAEPTDEDATVSEELRQQRRAERQRQRELELEQFPFVAASIQATGIHPATSRLITLDLVLVDSDGVAGESFHVVLNPGTDPGPKHLHGLSPQQVAEGKRFQQILKVLGRFIDGRTLICHNSPVVWGFIHAEARRAMAQAARQNRSRNRAKAKRRQRVGHVPRPVGIADTLAGARRMELELSDTRIRTVALAMGLESSDPVASVERALIPEEVTSREETLLVSQMFFAQSAAGCAVIRDPKDLTADVCGLQRSVVRVEAMQAPRVWSNPGVYQPEVGLVQGMELVVAPEIAMDPNVIIAAAMRHGLAYSEKVTRETSIVVCNRLSDLKGKPMHASRKGVPLVSDDEFLKIVSATSPGTPLAEADVKVKRKTVPSASRAKNSHRAVSRSASRSAGKR</sequence>
<keyword evidence="3" id="KW-0548">Nucleotidyltransferase</keyword>
<feature type="domain" description="Exonuclease" evidence="2">
    <location>
        <begin position="103"/>
        <end position="200"/>
    </location>
</feature>
<evidence type="ECO:0000259" key="2">
    <source>
        <dbReference type="Pfam" id="PF00929"/>
    </source>
</evidence>
<organism evidence="3 4">
    <name type="scientific">Corynebacterium felinum</name>
    <dbReference type="NCBI Taxonomy" id="131318"/>
    <lineage>
        <taxon>Bacteria</taxon>
        <taxon>Bacillati</taxon>
        <taxon>Actinomycetota</taxon>
        <taxon>Actinomycetes</taxon>
        <taxon>Mycobacteriales</taxon>
        <taxon>Corynebacteriaceae</taxon>
        <taxon>Corynebacterium</taxon>
    </lineage>
</organism>
<gene>
    <name evidence="3" type="ORF">J2S37_001009</name>
</gene>
<accession>A0ABU2B7V6</accession>
<keyword evidence="4" id="KW-1185">Reference proteome</keyword>
<dbReference type="Proteomes" id="UP001183619">
    <property type="component" value="Unassembled WGS sequence"/>
</dbReference>
<dbReference type="Gene3D" id="3.40.50.10190">
    <property type="entry name" value="BRCT domain"/>
    <property type="match status" value="1"/>
</dbReference>
<dbReference type="SUPFAM" id="SSF52113">
    <property type="entry name" value="BRCT domain"/>
    <property type="match status" value="1"/>
</dbReference>
<dbReference type="InterPro" id="IPR013520">
    <property type="entry name" value="Ribonucl_H"/>
</dbReference>
<feature type="region of interest" description="Disordered" evidence="1">
    <location>
        <begin position="1"/>
        <end position="86"/>
    </location>
</feature>
<evidence type="ECO:0000313" key="4">
    <source>
        <dbReference type="Proteomes" id="UP001183619"/>
    </source>
</evidence>
<dbReference type="InterPro" id="IPR036397">
    <property type="entry name" value="RNaseH_sf"/>
</dbReference>
<evidence type="ECO:0000313" key="3">
    <source>
        <dbReference type="EMBL" id="MDR7354471.1"/>
    </source>
</evidence>
<evidence type="ECO:0000256" key="1">
    <source>
        <dbReference type="SAM" id="MobiDB-lite"/>
    </source>
</evidence>
<feature type="compositionally biased region" description="Basic and acidic residues" evidence="1">
    <location>
        <begin position="73"/>
        <end position="86"/>
    </location>
</feature>
<dbReference type="InterPro" id="IPR012337">
    <property type="entry name" value="RNaseH-like_sf"/>
</dbReference>
<dbReference type="InterPro" id="IPR036420">
    <property type="entry name" value="BRCT_dom_sf"/>
</dbReference>
<dbReference type="Gene3D" id="3.30.420.10">
    <property type="entry name" value="Ribonuclease H-like superfamily/Ribonuclease H"/>
    <property type="match status" value="1"/>
</dbReference>
<dbReference type="CDD" id="cd06127">
    <property type="entry name" value="DEDDh"/>
    <property type="match status" value="1"/>
</dbReference>
<dbReference type="EC" id="2.7.7.7" evidence="3"/>
<comment type="caution">
    <text evidence="3">The sequence shown here is derived from an EMBL/GenBank/DDBJ whole genome shotgun (WGS) entry which is preliminary data.</text>
</comment>
<proteinExistence type="predicted"/>
<dbReference type="EMBL" id="JAVDYF010000001">
    <property type="protein sequence ID" value="MDR7354471.1"/>
    <property type="molecule type" value="Genomic_DNA"/>
</dbReference>
<feature type="region of interest" description="Disordered" evidence="1">
    <location>
        <begin position="421"/>
        <end position="455"/>
    </location>
</feature>
<feature type="compositionally biased region" description="Basic residues" evidence="1">
    <location>
        <begin position="7"/>
        <end position="17"/>
    </location>
</feature>
<dbReference type="SUPFAM" id="SSF53098">
    <property type="entry name" value="Ribonuclease H-like"/>
    <property type="match status" value="1"/>
</dbReference>
<name>A0ABU2B7V6_9CORY</name>
<dbReference type="GO" id="GO:0003887">
    <property type="term" value="F:DNA-directed DNA polymerase activity"/>
    <property type="evidence" value="ECO:0007669"/>
    <property type="project" value="UniProtKB-EC"/>
</dbReference>
<protein>
    <submittedName>
        <fullName evidence="3">DNA polymerase-3 subunit epsilon</fullName>
        <ecNumber evidence="3">2.7.7.7</ecNumber>
    </submittedName>
</protein>
<reference evidence="3 4" key="1">
    <citation type="submission" date="2023-07" db="EMBL/GenBank/DDBJ databases">
        <title>Sequencing the genomes of 1000 actinobacteria strains.</title>
        <authorList>
            <person name="Klenk H.-P."/>
        </authorList>
    </citation>
    <scope>NUCLEOTIDE SEQUENCE [LARGE SCALE GENOMIC DNA]</scope>
    <source>
        <strain evidence="3 4">DSM 44508</strain>
    </source>
</reference>
<dbReference type="Pfam" id="PF00929">
    <property type="entry name" value="RNase_T"/>
    <property type="match status" value="1"/>
</dbReference>
<keyword evidence="3" id="KW-0808">Transferase</keyword>